<evidence type="ECO:0000313" key="3">
    <source>
        <dbReference type="Proteomes" id="UP000295748"/>
    </source>
</evidence>
<dbReference type="PROSITE" id="PS51257">
    <property type="entry name" value="PROKAR_LIPOPROTEIN"/>
    <property type="match status" value="1"/>
</dbReference>
<feature type="signal peptide" evidence="1">
    <location>
        <begin position="1"/>
        <end position="25"/>
    </location>
</feature>
<keyword evidence="3" id="KW-1185">Reference proteome</keyword>
<keyword evidence="1" id="KW-0732">Signal</keyword>
<reference evidence="2 3" key="1">
    <citation type="submission" date="2019-03" db="EMBL/GenBank/DDBJ databases">
        <authorList>
            <person name="Dong K."/>
        </authorList>
    </citation>
    <scope>NUCLEOTIDE SEQUENCE [LARGE SCALE GENOMIC DNA]</scope>
    <source>
        <strain evidence="3">dk512</strain>
    </source>
</reference>
<accession>A0ABX5SZW5</accession>
<feature type="chain" id="PRO_5047191209" evidence="1">
    <location>
        <begin position="26"/>
        <end position="390"/>
    </location>
</feature>
<gene>
    <name evidence="2" type="ORF">E4K62_17900</name>
</gene>
<protein>
    <submittedName>
        <fullName evidence="2">DUF4185 domain-containing protein</fullName>
    </submittedName>
</protein>
<name>A0ABX5SZW5_9MICO</name>
<proteinExistence type="predicted"/>
<evidence type="ECO:0000256" key="1">
    <source>
        <dbReference type="SAM" id="SignalP"/>
    </source>
</evidence>
<evidence type="ECO:0000313" key="2">
    <source>
        <dbReference type="EMBL" id="QBR90820.1"/>
    </source>
</evidence>
<sequence length="390" mass="42400">MRTVKAPRAAGTGVLVVALALSACSATPERPSPDAPLRGEVADGVTVVGVSDGDLWPSCWAEDDALYAANGDGGGFGFEFFDIAVNRLTGSPEDEAGVEGEFLAGGDALGQVWSGAQFTRKPTGMLCTDEAIYLAVQDLRLDFNEAPAATIARSDDHGETWTWDTATPMFGDGVFTTIWFADYGKAGRHAPDPEYAYAYGLDGNWRDSFDDSAPDPTELFLARVPLASVQDAATWEFYAGEPGASEPTWSPDIARKRPVLIDERRRYPTDAAVQPGQTVGARNLSVLSQGGVTFLPALERYVYTSWTELTFEFYEAPAPWGPWKLFLSEDFGPYPWTQDRFGGYGTSIPSKFLSEDNRRVWVQSNVCPCAPAGMSSYWFGLRPLDLDLDG</sequence>
<organism evidence="2 3">
    <name type="scientific">Microbacterium wangchenii</name>
    <dbReference type="NCBI Taxonomy" id="2541726"/>
    <lineage>
        <taxon>Bacteria</taxon>
        <taxon>Bacillati</taxon>
        <taxon>Actinomycetota</taxon>
        <taxon>Actinomycetes</taxon>
        <taxon>Micrococcales</taxon>
        <taxon>Microbacteriaceae</taxon>
        <taxon>Microbacterium</taxon>
    </lineage>
</organism>
<dbReference type="Proteomes" id="UP000295748">
    <property type="component" value="Chromosome"/>
</dbReference>
<dbReference type="EMBL" id="CP038266">
    <property type="protein sequence ID" value="QBR90820.1"/>
    <property type="molecule type" value="Genomic_DNA"/>
</dbReference>